<dbReference type="RefSeq" id="WP_313834170.1">
    <property type="nucleotide sequence ID" value="NZ_JAQOUE010000001.1"/>
</dbReference>
<evidence type="ECO:0000313" key="1">
    <source>
        <dbReference type="EMBL" id="MDT7043604.1"/>
    </source>
</evidence>
<accession>A0ABU3KAU7</accession>
<dbReference type="Proteomes" id="UP001250932">
    <property type="component" value="Unassembled WGS sequence"/>
</dbReference>
<protein>
    <submittedName>
        <fullName evidence="1">Uncharacterized protein</fullName>
    </submittedName>
</protein>
<evidence type="ECO:0000313" key="2">
    <source>
        <dbReference type="Proteomes" id="UP001250932"/>
    </source>
</evidence>
<gene>
    <name evidence="1" type="ORF">PPG34_14700</name>
</gene>
<name>A0ABU3KAU7_9BACT</name>
<reference evidence="1 2" key="1">
    <citation type="journal article" date="2023" name="ISME J.">
        <title>Cultivation and genomic characterization of novel and ubiquitous marine nitrite-oxidizing bacteria from the Nitrospirales.</title>
        <authorList>
            <person name="Mueller A.J."/>
            <person name="Daebeler A."/>
            <person name="Herbold C.W."/>
            <person name="Kirkegaard R.H."/>
            <person name="Daims H."/>
        </authorList>
    </citation>
    <scope>NUCLEOTIDE SEQUENCE [LARGE SCALE GENOMIC DNA]</scope>
    <source>
        <strain evidence="1 2">EB</strain>
    </source>
</reference>
<comment type="caution">
    <text evidence="1">The sequence shown here is derived from an EMBL/GenBank/DDBJ whole genome shotgun (WGS) entry which is preliminary data.</text>
</comment>
<proteinExistence type="predicted"/>
<keyword evidence="2" id="KW-1185">Reference proteome</keyword>
<dbReference type="EMBL" id="JAQOUE010000001">
    <property type="protein sequence ID" value="MDT7043604.1"/>
    <property type="molecule type" value="Genomic_DNA"/>
</dbReference>
<organism evidence="1 2">
    <name type="scientific">Candidatus Nitronereus thalassa</name>
    <dbReference type="NCBI Taxonomy" id="3020898"/>
    <lineage>
        <taxon>Bacteria</taxon>
        <taxon>Pseudomonadati</taxon>
        <taxon>Nitrospirota</taxon>
        <taxon>Nitrospiria</taxon>
        <taxon>Nitrospirales</taxon>
        <taxon>Nitrospiraceae</taxon>
        <taxon>Candidatus Nitronereus</taxon>
    </lineage>
</organism>
<sequence length="160" mass="18258">MTYDRHSYKPWFDQAYAFDPSSATAYTSRIDESPLNNCPCNGRAPEPRIFRIYESGEILAFQRIFHKMLFPPEPWIIEVRLAYSDRLSPDDRPNSIQQHGMVPLAIELINDTPKGSSTEQTVPWYASAHSECTGPFEESLKKVCPTCSSPERPKDEEAKS</sequence>